<evidence type="ECO:0000313" key="3">
    <source>
        <dbReference type="EMBL" id="MCF1713692.1"/>
    </source>
</evidence>
<gene>
    <name evidence="3" type="ORF">L0U88_03490</name>
</gene>
<dbReference type="PANTHER" id="PTHR22901">
    <property type="entry name" value="SIALATE O-ACETYLESTERASE"/>
    <property type="match status" value="1"/>
</dbReference>
<name>A0ABS9BF15_9BACT</name>
<organism evidence="3 4">
    <name type="scientific">Flavihumibacter fluminis</name>
    <dbReference type="NCBI Taxonomy" id="2909236"/>
    <lineage>
        <taxon>Bacteria</taxon>
        <taxon>Pseudomonadati</taxon>
        <taxon>Bacteroidota</taxon>
        <taxon>Chitinophagia</taxon>
        <taxon>Chitinophagales</taxon>
        <taxon>Chitinophagaceae</taxon>
        <taxon>Flavihumibacter</taxon>
    </lineage>
</organism>
<dbReference type="InterPro" id="IPR039329">
    <property type="entry name" value="SIAE"/>
</dbReference>
<dbReference type="InterPro" id="IPR005181">
    <property type="entry name" value="SASA"/>
</dbReference>
<dbReference type="Gene3D" id="3.40.50.1110">
    <property type="entry name" value="SGNH hydrolase"/>
    <property type="match status" value="2"/>
</dbReference>
<keyword evidence="1" id="KW-0378">Hydrolase</keyword>
<dbReference type="InterPro" id="IPR008979">
    <property type="entry name" value="Galactose-bd-like_sf"/>
</dbReference>
<evidence type="ECO:0000313" key="4">
    <source>
        <dbReference type="Proteomes" id="UP001200145"/>
    </source>
</evidence>
<dbReference type="InterPro" id="IPR036514">
    <property type="entry name" value="SGNH_hydro_sf"/>
</dbReference>
<dbReference type="SUPFAM" id="SSF52266">
    <property type="entry name" value="SGNH hydrolase"/>
    <property type="match status" value="1"/>
</dbReference>
<sequence length="635" mass="70533">MRTIFLFLACLVTTVVAARVSIPGYYSDHMVLQRDQPIRLLGWADAGERVRVQLGNNSAVVKADRNGKWTVLLPALPAGGPFLLSFTGKNTIELKDVIIGDVWFCSGQSNMEWKLGWLEKEKAAIRSFDHPSIRIYTVPHLMAGKATVEVQGAQWLPCTPENAPAFSAVATYFARFLQQEKKVPIGIIVSAWGGTDIEPWISPGTLTQLEKHRAALDRLGSVGDPESYLQQSKESQQRWEDSLIHADLGGRENWKDPVTNDADWPTITAPAVWDVLGYKGEGVGWFRKSIELSGNDIKKPMLLSLGQVHNKAEVYVNGKLLDGPATIGKQQFYVVPASLFREGSNLIAAKVYKFWSYGGFIGKATDMYLLKPSGPLSLAGEWRFRPGFLSRNPMLFRGPNSYPASLFNSMVVPFTSFGLKGVIWYQGENNTSRPSDYAWHLQALVNDWRSHWKMPQLPFLVVQLPNFTAPPDRVGNYTLIRAAQQEAVTLPNVALAFTIDVGDSTDIHPVNKMDVGYRLNLLARKIAYGEEKLVASGPQIDSIEAQGARLLLSFNSTGSGLLTPDKYGLVKGFEIAGEDGRFHWARAFIMENKVVVYTEHVKVPVHVRYAWADNPDAGLFNKEGLPAAPFNRSIR</sequence>
<dbReference type="Proteomes" id="UP001200145">
    <property type="component" value="Unassembled WGS sequence"/>
</dbReference>
<dbReference type="SUPFAM" id="SSF49785">
    <property type="entry name" value="Galactose-binding domain-like"/>
    <property type="match status" value="1"/>
</dbReference>
<evidence type="ECO:0000259" key="2">
    <source>
        <dbReference type="Pfam" id="PF03629"/>
    </source>
</evidence>
<reference evidence="3 4" key="1">
    <citation type="submission" date="2022-01" db="EMBL/GenBank/DDBJ databases">
        <title>Flavihumibacter sp. nov., isolated from sediment of a river.</title>
        <authorList>
            <person name="Liu H."/>
        </authorList>
    </citation>
    <scope>NUCLEOTIDE SEQUENCE [LARGE SCALE GENOMIC DNA]</scope>
    <source>
        <strain evidence="3 4">RY-1</strain>
    </source>
</reference>
<keyword evidence="4" id="KW-1185">Reference proteome</keyword>
<proteinExistence type="predicted"/>
<protein>
    <recommendedName>
        <fullName evidence="2">Sialate O-acetylesterase domain-containing protein</fullName>
    </recommendedName>
</protein>
<dbReference type="Gene3D" id="2.60.120.260">
    <property type="entry name" value="Galactose-binding domain-like"/>
    <property type="match status" value="1"/>
</dbReference>
<feature type="domain" description="Sialate O-acetylesterase" evidence="2">
    <location>
        <begin position="418"/>
        <end position="506"/>
    </location>
</feature>
<evidence type="ECO:0000256" key="1">
    <source>
        <dbReference type="ARBA" id="ARBA00022801"/>
    </source>
</evidence>
<comment type="caution">
    <text evidence="3">The sequence shown here is derived from an EMBL/GenBank/DDBJ whole genome shotgun (WGS) entry which is preliminary data.</text>
</comment>
<dbReference type="EMBL" id="JAKEVY010000001">
    <property type="protein sequence ID" value="MCF1713692.1"/>
    <property type="molecule type" value="Genomic_DNA"/>
</dbReference>
<dbReference type="Pfam" id="PF03629">
    <property type="entry name" value="SASA"/>
    <property type="match status" value="1"/>
</dbReference>
<dbReference type="PANTHER" id="PTHR22901:SF0">
    <property type="entry name" value="SIALATE O-ACETYLESTERASE"/>
    <property type="match status" value="1"/>
</dbReference>
<accession>A0ABS9BF15</accession>